<feature type="transmembrane region" description="Helical" evidence="1">
    <location>
        <begin position="143"/>
        <end position="169"/>
    </location>
</feature>
<organism evidence="2 3">
    <name type="scientific">Thermostichus vulcanus str. 'Rupite'</name>
    <dbReference type="NCBI Taxonomy" id="2813851"/>
    <lineage>
        <taxon>Bacteria</taxon>
        <taxon>Bacillati</taxon>
        <taxon>Cyanobacteriota</taxon>
        <taxon>Cyanophyceae</taxon>
        <taxon>Thermostichales</taxon>
        <taxon>Thermostichaceae</taxon>
        <taxon>Thermostichus</taxon>
    </lineage>
</organism>
<evidence type="ECO:0000256" key="1">
    <source>
        <dbReference type="SAM" id="Phobius"/>
    </source>
</evidence>
<keyword evidence="3" id="KW-1185">Reference proteome</keyword>
<proteinExistence type="predicted"/>
<gene>
    <name evidence="2" type="ORF">JX360_06430</name>
</gene>
<name>A0ABT0C9T7_THEVL</name>
<dbReference type="Proteomes" id="UP000830835">
    <property type="component" value="Unassembled WGS sequence"/>
</dbReference>
<evidence type="ECO:0000313" key="2">
    <source>
        <dbReference type="EMBL" id="MCJ2542544.1"/>
    </source>
</evidence>
<sequence length="484" mass="54897">MKNISSKRSLFLMITCAWIILLGCSVVRHHLFQSGGYDLGIFDQSVYLISRGEVPFSTIRGIHILGDHAAFILYPISLLYRIFPSVYWLFGIQALALALGALPTYHLALQATIGHRQALFIAGAYLVYPAIFNANLFDFHPEVLAVPLMLAAVLAVRAGQVGVFYLCLVGILSCKAVLSLTVIALGIWLLIWEHRRVEDLWQKRCQVAGWMAVVLGSVWFVIAVFWVIPQFSGDAPAAISHYSYLGHSVVEVVQNLFFKPRLVGSRLVSLDTLFYLFLLISPLIWGLSWRHWDPLFPALPTLVLNILSSNPAYRDLVHHYALPIIPFLILATIENLRTISLNIRFMRMSLAWSILAFLALGKYGFFGSIYLNSLETWQATRQAIAQITSDGGVLTTHELSPHLSHRSVIYFTDESRMSQGLTSMQWDLFDYVLLNTRFPGWQSSGEFSKALVRELQRQEQFQLLYHRDGVYLYSRLRPFAPRAR</sequence>
<feature type="transmembrane region" description="Helical" evidence="1">
    <location>
        <begin position="317"/>
        <end position="336"/>
    </location>
</feature>
<evidence type="ECO:0000313" key="3">
    <source>
        <dbReference type="Proteomes" id="UP000830835"/>
    </source>
</evidence>
<dbReference type="Pfam" id="PF09852">
    <property type="entry name" value="DUF2079"/>
    <property type="match status" value="1"/>
</dbReference>
<dbReference type="PROSITE" id="PS51257">
    <property type="entry name" value="PROKAR_LIPOPROTEIN"/>
    <property type="match status" value="1"/>
</dbReference>
<feature type="transmembrane region" description="Helical" evidence="1">
    <location>
        <begin position="267"/>
        <end position="287"/>
    </location>
</feature>
<comment type="caution">
    <text evidence="2">The sequence shown here is derived from an EMBL/GenBank/DDBJ whole genome shotgun (WGS) entry which is preliminary data.</text>
</comment>
<feature type="transmembrane region" description="Helical" evidence="1">
    <location>
        <begin position="348"/>
        <end position="371"/>
    </location>
</feature>
<keyword evidence="1" id="KW-0472">Membrane</keyword>
<dbReference type="EMBL" id="JAFIRA010000012">
    <property type="protein sequence ID" value="MCJ2542544.1"/>
    <property type="molecule type" value="Genomic_DNA"/>
</dbReference>
<accession>A0ABT0C9T7</accession>
<protein>
    <submittedName>
        <fullName evidence="2">DUF2079 domain-containing protein</fullName>
    </submittedName>
</protein>
<feature type="transmembrane region" description="Helical" evidence="1">
    <location>
        <begin position="176"/>
        <end position="192"/>
    </location>
</feature>
<keyword evidence="1" id="KW-1133">Transmembrane helix</keyword>
<keyword evidence="1" id="KW-0812">Transmembrane</keyword>
<feature type="transmembrane region" description="Helical" evidence="1">
    <location>
        <begin position="118"/>
        <end position="137"/>
    </location>
</feature>
<reference evidence="2" key="1">
    <citation type="submission" date="2021-02" db="EMBL/GenBank/DDBJ databases">
        <title>The CRISPR/cas machinery reduction and long-range gene transfer in the hot spring cyanobacterium Synechococcus.</title>
        <authorList>
            <person name="Dvorak P."/>
            <person name="Jahodarova E."/>
            <person name="Hasler P."/>
            <person name="Poulickova A."/>
        </authorList>
    </citation>
    <scope>NUCLEOTIDE SEQUENCE</scope>
    <source>
        <strain evidence="2">Rupite</strain>
    </source>
</reference>
<feature type="transmembrane region" description="Helical" evidence="1">
    <location>
        <begin position="207"/>
        <end position="228"/>
    </location>
</feature>
<dbReference type="InterPro" id="IPR018650">
    <property type="entry name" value="STSV1_Orf64"/>
</dbReference>
<feature type="transmembrane region" description="Helical" evidence="1">
    <location>
        <begin position="86"/>
        <end position="106"/>
    </location>
</feature>